<name>K2PS33_9FLAO</name>
<dbReference type="PATRIC" id="fig|555500.3.peg.1603"/>
<dbReference type="Gene3D" id="2.60.120.10">
    <property type="entry name" value="Jelly Rolls"/>
    <property type="match status" value="1"/>
</dbReference>
<dbReference type="Pfam" id="PF07883">
    <property type="entry name" value="Cupin_2"/>
    <property type="match status" value="1"/>
</dbReference>
<dbReference type="CDD" id="cd02238">
    <property type="entry name" value="cupin_KdgF"/>
    <property type="match status" value="1"/>
</dbReference>
<dbReference type="InterPro" id="IPR014710">
    <property type="entry name" value="RmlC-like_jellyroll"/>
</dbReference>
<protein>
    <submittedName>
        <fullName evidence="2">Cupin</fullName>
    </submittedName>
</protein>
<reference evidence="2 3" key="1">
    <citation type="journal article" date="2012" name="J. Bacteriol.">
        <title>Genome Sequence of Galbibacter marinum Type Strain ck-I2-15.</title>
        <authorList>
            <person name="Lai Q."/>
            <person name="Li C."/>
            <person name="Shao Z."/>
        </authorList>
    </citation>
    <scope>NUCLEOTIDE SEQUENCE [LARGE SCALE GENOMIC DNA]</scope>
    <source>
        <strain evidence="3">ck-I2-15</strain>
    </source>
</reference>
<evidence type="ECO:0000313" key="2">
    <source>
        <dbReference type="EMBL" id="EKF55340.1"/>
    </source>
</evidence>
<dbReference type="PANTHER" id="PTHR40112:SF1">
    <property type="entry name" value="H2HPP ISOMERASE"/>
    <property type="match status" value="1"/>
</dbReference>
<dbReference type="Proteomes" id="UP000007364">
    <property type="component" value="Unassembled WGS sequence"/>
</dbReference>
<sequence length="118" mass="13269">MNKNDAFFLAKKNEWETVSKGISRQITGYNDQIMMVKVKFEKGAIGSLHQHPHTQSSYVASGAFEITINGDKQRLETGDTFLVNPDLIHGAVCLEAGILLDVFTPLREDFINNKETQR</sequence>
<evidence type="ECO:0000313" key="3">
    <source>
        <dbReference type="Proteomes" id="UP000007364"/>
    </source>
</evidence>
<evidence type="ECO:0000259" key="1">
    <source>
        <dbReference type="Pfam" id="PF07883"/>
    </source>
</evidence>
<dbReference type="eggNOG" id="COG1917">
    <property type="taxonomic scope" value="Bacteria"/>
</dbReference>
<dbReference type="EMBL" id="AMSG01000008">
    <property type="protein sequence ID" value="EKF55340.1"/>
    <property type="molecule type" value="Genomic_DNA"/>
</dbReference>
<dbReference type="InterPro" id="IPR025499">
    <property type="entry name" value="KdgF"/>
</dbReference>
<dbReference type="STRING" id="555500.I215_07736"/>
<keyword evidence="3" id="KW-1185">Reference proteome</keyword>
<dbReference type="InterPro" id="IPR011051">
    <property type="entry name" value="RmlC_Cupin_sf"/>
</dbReference>
<dbReference type="PANTHER" id="PTHR40112">
    <property type="entry name" value="H2HPP ISOMERASE"/>
    <property type="match status" value="1"/>
</dbReference>
<gene>
    <name evidence="2" type="ORF">I215_07736</name>
</gene>
<feature type="domain" description="Cupin type-2" evidence="1">
    <location>
        <begin position="38"/>
        <end position="95"/>
    </location>
</feature>
<comment type="caution">
    <text evidence="2">The sequence shown here is derived from an EMBL/GenBank/DDBJ whole genome shotgun (WGS) entry which is preliminary data.</text>
</comment>
<dbReference type="RefSeq" id="WP_008991402.1">
    <property type="nucleotide sequence ID" value="NZ_AMSG01000008.1"/>
</dbReference>
<accession>K2PS33</accession>
<dbReference type="InterPro" id="IPR013096">
    <property type="entry name" value="Cupin_2"/>
</dbReference>
<proteinExistence type="predicted"/>
<dbReference type="SUPFAM" id="SSF51182">
    <property type="entry name" value="RmlC-like cupins"/>
    <property type="match status" value="1"/>
</dbReference>
<organism evidence="2 3">
    <name type="scientific">Galbibacter marinus</name>
    <dbReference type="NCBI Taxonomy" id="555500"/>
    <lineage>
        <taxon>Bacteria</taxon>
        <taxon>Pseudomonadati</taxon>
        <taxon>Bacteroidota</taxon>
        <taxon>Flavobacteriia</taxon>
        <taxon>Flavobacteriales</taxon>
        <taxon>Flavobacteriaceae</taxon>
        <taxon>Galbibacter</taxon>
    </lineage>
</organism>
<dbReference type="OrthoDB" id="9811153at2"/>
<dbReference type="AlphaFoldDB" id="K2PS33"/>
<dbReference type="InterPro" id="IPR052535">
    <property type="entry name" value="Bacilysin_H2HPP_isomerase"/>
</dbReference>
<dbReference type="PIRSF" id="PIRSF029883">
    <property type="entry name" value="KdgF"/>
    <property type="match status" value="1"/>
</dbReference>